<protein>
    <submittedName>
        <fullName evidence="1">ATPase</fullName>
    </submittedName>
</protein>
<gene>
    <name evidence="1" type="ORF">A1507_19275</name>
</gene>
<organism evidence="1 2">
    <name type="scientific">Methylomonas koyamae</name>
    <dbReference type="NCBI Taxonomy" id="702114"/>
    <lineage>
        <taxon>Bacteria</taxon>
        <taxon>Pseudomonadati</taxon>
        <taxon>Pseudomonadota</taxon>
        <taxon>Gammaproteobacteria</taxon>
        <taxon>Methylococcales</taxon>
        <taxon>Methylococcaceae</taxon>
        <taxon>Methylomonas</taxon>
    </lineage>
</organism>
<sequence>MLEALRGLGYSTATALADIIDNSIAANASKVDILFKWNGKQSVISVLDDGSGMDDSELDLAMRLGERNPIIERQSHDLGRFGLGLKTASFSQCRRLTVASRKAGNLNCLRWDLDVLAACGDDGWHLLEGPDENSMGFLAPLYATQDAGTIVLWEIPDRIITPGFCEQDFLDLIDRVERHLAMVFHRFISGSRLQISINGKRVEPWDPFLTRHPATWSSPTERILTEYGTVEVRCHVLPHKDRMEAREHDSAAGPDGWTAQQGFYVYRNERLLVSGSWLGLGRGRSWTKEEAHRLARIRLDIPNTADAEWKIDVRKSSARPPVSIRERLTRLAEDTRERARRVFAHRGQPLRTGNNEPLAQAWRTEHFKGGIRYRIDPEHPLIKSVLEDAGAIEPQIRAMLRIIEETIPVQRIWLDTTEARETPRTGFAGDPSAVETVLSVVYGSMVLRKGIPPAQAKALLLNMNPFNNYPDLISKLPDKPDAYDKE</sequence>
<dbReference type="InterPro" id="IPR036890">
    <property type="entry name" value="HATPase_C_sf"/>
</dbReference>
<name>A0A177N4K3_9GAMM</name>
<proteinExistence type="predicted"/>
<reference evidence="1 2" key="1">
    <citation type="submission" date="2016-03" db="EMBL/GenBank/DDBJ databases">
        <authorList>
            <person name="Ploux O."/>
        </authorList>
    </citation>
    <scope>NUCLEOTIDE SEQUENCE [LARGE SCALE GENOMIC DNA]</scope>
    <source>
        <strain evidence="1 2">R-45378</strain>
    </source>
</reference>
<dbReference type="Gene3D" id="3.30.565.10">
    <property type="entry name" value="Histidine kinase-like ATPase, C-terminal domain"/>
    <property type="match status" value="1"/>
</dbReference>
<dbReference type="Proteomes" id="UP000077857">
    <property type="component" value="Unassembled WGS sequence"/>
</dbReference>
<comment type="caution">
    <text evidence="1">The sequence shown here is derived from an EMBL/GenBank/DDBJ whole genome shotgun (WGS) entry which is preliminary data.</text>
</comment>
<dbReference type="EMBL" id="LUUJ01000113">
    <property type="protein sequence ID" value="OAI12070.1"/>
    <property type="molecule type" value="Genomic_DNA"/>
</dbReference>
<dbReference type="OrthoDB" id="9813438at2"/>
<dbReference type="SUPFAM" id="SSF55874">
    <property type="entry name" value="ATPase domain of HSP90 chaperone/DNA topoisomerase II/histidine kinase"/>
    <property type="match status" value="1"/>
</dbReference>
<accession>A0A177N4K3</accession>
<evidence type="ECO:0000313" key="1">
    <source>
        <dbReference type="EMBL" id="OAI12070.1"/>
    </source>
</evidence>
<dbReference type="AlphaFoldDB" id="A0A177N4K3"/>
<evidence type="ECO:0000313" key="2">
    <source>
        <dbReference type="Proteomes" id="UP000077857"/>
    </source>
</evidence>
<dbReference type="Pfam" id="PF13589">
    <property type="entry name" value="HATPase_c_3"/>
    <property type="match status" value="1"/>
</dbReference>